<reference evidence="2" key="1">
    <citation type="submission" date="2016-06" db="EMBL/GenBank/DDBJ databases">
        <authorList>
            <person name="Varghese N."/>
            <person name="Submissions Spin"/>
        </authorList>
    </citation>
    <scope>NUCLEOTIDE SEQUENCE [LARGE SCALE GENOMIC DNA]</scope>
    <source>
        <strain evidence="2">DSM 44983</strain>
    </source>
</reference>
<proteinExistence type="predicted"/>
<name>A0A109IPM6_9ACTN</name>
<evidence type="ECO:0000313" key="2">
    <source>
        <dbReference type="Proteomes" id="UP000198226"/>
    </source>
</evidence>
<keyword evidence="2" id="KW-1185">Reference proteome</keyword>
<accession>A0A109IPM6</accession>
<evidence type="ECO:0000313" key="1">
    <source>
        <dbReference type="EMBL" id="SCG34792.1"/>
    </source>
</evidence>
<gene>
    <name evidence="1" type="ORF">GA0070623_0012</name>
</gene>
<dbReference type="EMBL" id="LT607752">
    <property type="protein sequence ID" value="SCG34792.1"/>
    <property type="molecule type" value="Genomic_DNA"/>
</dbReference>
<organism evidence="1 2">
    <name type="scientific">Micromonospora rifamycinica</name>
    <dbReference type="NCBI Taxonomy" id="291594"/>
    <lineage>
        <taxon>Bacteria</taxon>
        <taxon>Bacillati</taxon>
        <taxon>Actinomycetota</taxon>
        <taxon>Actinomycetes</taxon>
        <taxon>Micromonosporales</taxon>
        <taxon>Micromonosporaceae</taxon>
        <taxon>Micromonospora</taxon>
    </lineage>
</organism>
<dbReference type="Proteomes" id="UP000198226">
    <property type="component" value="Chromosome I"/>
</dbReference>
<dbReference type="AlphaFoldDB" id="A0A109IPM6"/>
<sequence>MVVPRRLRLAAQRSRTPAPPAGTSLTDRVQAAAAVIAVLFAGGALLISLDTLKDQQRINRNQWELNVAAQDRQQKRYASRVAWWTTNHYREDDDYRIMVQNRSTAPLRGLEFFLPERHRWLLGDSGAPVLFFLEDIPPCTVARYRIGRDLDGEAASAIRTSFSDPSWELRFTDSLDRWVISERGLRPAGTAPPYPTRGNGVPDVASDTLDEDRAGTSEAEDCGEGG</sequence>
<protein>
    <submittedName>
        <fullName evidence="1">Uncharacterized protein</fullName>
    </submittedName>
</protein>